<accession>A0AAN7S4Y5</accession>
<keyword evidence="3" id="KW-1185">Reference proteome</keyword>
<proteinExistence type="predicted"/>
<evidence type="ECO:0000256" key="1">
    <source>
        <dbReference type="SAM" id="MobiDB-lite"/>
    </source>
</evidence>
<protein>
    <submittedName>
        <fullName evidence="2">Uncharacterized protein</fullName>
    </submittedName>
</protein>
<evidence type="ECO:0000313" key="3">
    <source>
        <dbReference type="Proteomes" id="UP001333110"/>
    </source>
</evidence>
<dbReference type="AlphaFoldDB" id="A0AAN7S4Y5"/>
<feature type="region of interest" description="Disordered" evidence="1">
    <location>
        <begin position="243"/>
        <end position="272"/>
    </location>
</feature>
<dbReference type="Proteomes" id="UP001333110">
    <property type="component" value="Unassembled WGS sequence"/>
</dbReference>
<name>A0AAN7S4Y5_MYCAM</name>
<gene>
    <name evidence="2" type="ORF">QYF61_021066</name>
</gene>
<reference evidence="2 3" key="1">
    <citation type="journal article" date="2023" name="J. Hered.">
        <title>Chromosome-level genome of the wood stork (Mycteria americana) provides insight into avian chromosome evolution.</title>
        <authorList>
            <person name="Flamio R. Jr."/>
            <person name="Ramstad K.M."/>
        </authorList>
    </citation>
    <scope>NUCLEOTIDE SEQUENCE [LARGE SCALE GENOMIC DNA]</scope>
    <source>
        <strain evidence="2">JAX WOST 10</strain>
    </source>
</reference>
<evidence type="ECO:0000313" key="2">
    <source>
        <dbReference type="EMBL" id="KAK4832219.1"/>
    </source>
</evidence>
<sequence>MSLKRLQGWWLHHFPGQPVPLLNNPFGKEMFPNVPWKPPLAQLEAVSSRPVACYLGEETDPLLATASFQLERARRFPLSPLSSGLKDPSPLSRSSSDLCSRAFPSFGALLWTRSSTSVSFLLVRGPKLNTGFQVRPHPGTTTSLVLLATLFPDTSQDAVGHLGYLGTLLAHVQPVVNQGSQVLFYQAAFQPLFPKPVALHGVAVTQVQDLALGLVEPHTAGLGPSIQPVQIPLQGLPTLRQMDTPAQPAVGCHSSEAKDEAAPQRKTNRSQS</sequence>
<dbReference type="EMBL" id="JAUNZN010000001">
    <property type="protein sequence ID" value="KAK4832219.1"/>
    <property type="molecule type" value="Genomic_DNA"/>
</dbReference>
<organism evidence="2 3">
    <name type="scientific">Mycteria americana</name>
    <name type="common">Wood stork</name>
    <dbReference type="NCBI Taxonomy" id="33587"/>
    <lineage>
        <taxon>Eukaryota</taxon>
        <taxon>Metazoa</taxon>
        <taxon>Chordata</taxon>
        <taxon>Craniata</taxon>
        <taxon>Vertebrata</taxon>
        <taxon>Euteleostomi</taxon>
        <taxon>Archelosauria</taxon>
        <taxon>Archosauria</taxon>
        <taxon>Dinosauria</taxon>
        <taxon>Saurischia</taxon>
        <taxon>Theropoda</taxon>
        <taxon>Coelurosauria</taxon>
        <taxon>Aves</taxon>
        <taxon>Neognathae</taxon>
        <taxon>Neoaves</taxon>
        <taxon>Aequornithes</taxon>
        <taxon>Ciconiiformes</taxon>
        <taxon>Ciconiidae</taxon>
        <taxon>Mycteria</taxon>
    </lineage>
</organism>
<comment type="caution">
    <text evidence="2">The sequence shown here is derived from an EMBL/GenBank/DDBJ whole genome shotgun (WGS) entry which is preliminary data.</text>
</comment>